<accession>A0A5J4U611</accession>
<dbReference type="Proteomes" id="UP000324800">
    <property type="component" value="Unassembled WGS sequence"/>
</dbReference>
<gene>
    <name evidence="1" type="ORF">EZS28_038675</name>
</gene>
<evidence type="ECO:0000313" key="1">
    <source>
        <dbReference type="EMBL" id="KAA6365799.1"/>
    </source>
</evidence>
<organism evidence="1 2">
    <name type="scientific">Streblomastix strix</name>
    <dbReference type="NCBI Taxonomy" id="222440"/>
    <lineage>
        <taxon>Eukaryota</taxon>
        <taxon>Metamonada</taxon>
        <taxon>Preaxostyla</taxon>
        <taxon>Oxymonadida</taxon>
        <taxon>Streblomastigidae</taxon>
        <taxon>Streblomastix</taxon>
    </lineage>
</organism>
<protein>
    <submittedName>
        <fullName evidence="1">Uncharacterized protein</fullName>
    </submittedName>
</protein>
<dbReference type="AlphaFoldDB" id="A0A5J4U611"/>
<dbReference type="EMBL" id="SNRW01020070">
    <property type="protein sequence ID" value="KAA6365799.1"/>
    <property type="molecule type" value="Genomic_DNA"/>
</dbReference>
<sequence>MPFKIKFLDELKAAVNERGHFELKSGKHLDADFLGFYPPEDMDLWKSCIIAEATIAKANRLQDELSKQKSM</sequence>
<evidence type="ECO:0000313" key="2">
    <source>
        <dbReference type="Proteomes" id="UP000324800"/>
    </source>
</evidence>
<reference evidence="1 2" key="1">
    <citation type="submission" date="2019-03" db="EMBL/GenBank/DDBJ databases">
        <title>Single cell metagenomics reveals metabolic interactions within the superorganism composed of flagellate Streblomastix strix and complex community of Bacteroidetes bacteria on its surface.</title>
        <authorList>
            <person name="Treitli S.C."/>
            <person name="Kolisko M."/>
            <person name="Husnik F."/>
            <person name="Keeling P."/>
            <person name="Hampl V."/>
        </authorList>
    </citation>
    <scope>NUCLEOTIDE SEQUENCE [LARGE SCALE GENOMIC DNA]</scope>
    <source>
        <strain evidence="1">ST1C</strain>
    </source>
</reference>
<comment type="caution">
    <text evidence="1">The sequence shown here is derived from an EMBL/GenBank/DDBJ whole genome shotgun (WGS) entry which is preliminary data.</text>
</comment>
<proteinExistence type="predicted"/>
<name>A0A5J4U611_9EUKA</name>